<gene>
    <name evidence="6" type="ORF">M752DRAFT_302220</name>
</gene>
<feature type="domain" description="Aminotransferase class I/classII large" evidence="5">
    <location>
        <begin position="2"/>
        <end position="159"/>
    </location>
</feature>
<dbReference type="GO" id="GO:0016212">
    <property type="term" value="F:kynurenine-oxoglutarate transaminase activity"/>
    <property type="evidence" value="ECO:0007669"/>
    <property type="project" value="TreeGrafter"/>
</dbReference>
<evidence type="ECO:0000259" key="5">
    <source>
        <dbReference type="Pfam" id="PF00155"/>
    </source>
</evidence>
<dbReference type="InterPro" id="IPR015422">
    <property type="entry name" value="PyrdxlP-dep_Trfase_small"/>
</dbReference>
<dbReference type="InterPro" id="IPR004839">
    <property type="entry name" value="Aminotransferase_I/II_large"/>
</dbReference>
<dbReference type="InterPro" id="IPR015424">
    <property type="entry name" value="PyrdxlP-dep_Trfase"/>
</dbReference>
<dbReference type="Gene3D" id="3.90.1150.10">
    <property type="entry name" value="Aspartate Aminotransferase, domain 1"/>
    <property type="match status" value="1"/>
</dbReference>
<evidence type="ECO:0000256" key="3">
    <source>
        <dbReference type="ARBA" id="ARBA00022679"/>
    </source>
</evidence>
<sequence length="325" mass="36802">MYAPTKGRSRLREAISKTYTPLSGCRTNPETEVLVTTGANEGMLSVLMAFLNPGDELHAPLELVAPCRKYLDDYRMAEGVMQCVPLRTPAKTDIAICSSTEWTINFVEVEQSITSRTKMIVINTPHNPTGKVFSREGLRHISDICVRHNLLVLRDEVYDRPSNVPFTRVATWLIVPARLIDAIATAHLRISAAAAYEQSLYNGFWSQTRTLVREEIVRLCQVFQEWDFAYTIPEGGYFVLVNLAKVQIPREYRLPPYICERRRDILLAWFLTMELGVAAIPASEFYSPEHACLGEKYLRLAVCQGDDILDLAKARLRGLQVYLTA</sequence>
<organism evidence="6 7">
    <name type="scientific">Aspergillus phoenicis ATCC 13157</name>
    <dbReference type="NCBI Taxonomy" id="1353007"/>
    <lineage>
        <taxon>Eukaryota</taxon>
        <taxon>Fungi</taxon>
        <taxon>Dikarya</taxon>
        <taxon>Ascomycota</taxon>
        <taxon>Pezizomycotina</taxon>
        <taxon>Eurotiomycetes</taxon>
        <taxon>Eurotiomycetidae</taxon>
        <taxon>Eurotiales</taxon>
        <taxon>Aspergillaceae</taxon>
        <taxon>Aspergillus</taxon>
    </lineage>
</organism>
<keyword evidence="7" id="KW-1185">Reference proteome</keyword>
<evidence type="ECO:0000256" key="1">
    <source>
        <dbReference type="ARBA" id="ARBA00001933"/>
    </source>
</evidence>
<dbReference type="PANTHER" id="PTHR43807:SF20">
    <property type="entry name" value="FI04487P"/>
    <property type="match status" value="1"/>
</dbReference>
<comment type="cofactor">
    <cofactor evidence="1">
        <name>pyridoxal 5'-phosphate</name>
        <dbReference type="ChEBI" id="CHEBI:597326"/>
    </cofactor>
</comment>
<dbReference type="Pfam" id="PF00155">
    <property type="entry name" value="Aminotran_1_2"/>
    <property type="match status" value="1"/>
</dbReference>
<dbReference type="InterPro" id="IPR051326">
    <property type="entry name" value="Kynurenine-oxoglutarate_AT"/>
</dbReference>
<protein>
    <submittedName>
        <fullName evidence="6">PLP-dependent transferase</fullName>
    </submittedName>
</protein>
<reference evidence="6 7" key="1">
    <citation type="submission" date="2018-07" db="EMBL/GenBank/DDBJ databases">
        <title>Section-level genome sequencing of Aspergillus section Nigri to investigate inter- and intra-species variation.</title>
        <authorList>
            <consortium name="DOE Joint Genome Institute"/>
            <person name="Vesth T.C."/>
            <person name="Nybo J.L."/>
            <person name="Theobald S."/>
            <person name="Frisvad J.C."/>
            <person name="Larsen T.O."/>
            <person name="Nielsen K.F."/>
            <person name="Hoof J.B."/>
            <person name="Brandl J."/>
            <person name="Salamov A."/>
            <person name="Riley R."/>
            <person name="Gladden J.M."/>
            <person name="Phatale P."/>
            <person name="Nielsen M.T."/>
            <person name="Lyhne E.K."/>
            <person name="Kogle M.E."/>
            <person name="Strasser K."/>
            <person name="McDonnell E."/>
            <person name="Barry K."/>
            <person name="Clum A."/>
            <person name="Chen C."/>
            <person name="Nolan M."/>
            <person name="Sandor L."/>
            <person name="Kuo A."/>
            <person name="Lipzen A."/>
            <person name="Hainaut M."/>
            <person name="Drula E."/>
            <person name="Tsang A."/>
            <person name="Magnuson J.K."/>
            <person name="Henrissat B."/>
            <person name="Wiebenga A."/>
            <person name="Simmons B.A."/>
            <person name="Makela M.R."/>
            <person name="De vries R.P."/>
            <person name="Grigoriev I.V."/>
            <person name="Mortensen U.H."/>
            <person name="Baker S.E."/>
            <person name="Andersen M.R."/>
        </authorList>
    </citation>
    <scope>NUCLEOTIDE SEQUENCE [LARGE SCALE GENOMIC DNA]</scope>
    <source>
        <strain evidence="6 7">ATCC 13157</strain>
    </source>
</reference>
<keyword evidence="4" id="KW-0663">Pyridoxal phosphate</keyword>
<keyword evidence="3 6" id="KW-0808">Transferase</keyword>
<dbReference type="GO" id="GO:0005739">
    <property type="term" value="C:mitochondrion"/>
    <property type="evidence" value="ECO:0007669"/>
    <property type="project" value="TreeGrafter"/>
</dbReference>
<evidence type="ECO:0000313" key="6">
    <source>
        <dbReference type="EMBL" id="RDK41703.1"/>
    </source>
</evidence>
<accession>A0A370PHN2</accession>
<dbReference type="GO" id="GO:0030170">
    <property type="term" value="F:pyridoxal phosphate binding"/>
    <property type="evidence" value="ECO:0007669"/>
    <property type="project" value="InterPro"/>
</dbReference>
<evidence type="ECO:0000256" key="2">
    <source>
        <dbReference type="ARBA" id="ARBA00022576"/>
    </source>
</evidence>
<dbReference type="AlphaFoldDB" id="A0A370PHN2"/>
<evidence type="ECO:0000313" key="7">
    <source>
        <dbReference type="Proteomes" id="UP000254937"/>
    </source>
</evidence>
<dbReference type="EMBL" id="KZ851855">
    <property type="protein sequence ID" value="RDK41703.1"/>
    <property type="molecule type" value="Genomic_DNA"/>
</dbReference>
<dbReference type="InterPro" id="IPR015421">
    <property type="entry name" value="PyrdxlP-dep_Trfase_major"/>
</dbReference>
<evidence type="ECO:0000256" key="4">
    <source>
        <dbReference type="ARBA" id="ARBA00022898"/>
    </source>
</evidence>
<dbReference type="Gene3D" id="3.40.640.10">
    <property type="entry name" value="Type I PLP-dependent aspartate aminotransferase-like (Major domain)"/>
    <property type="match status" value="2"/>
</dbReference>
<name>A0A370PHN2_ASPPH</name>
<keyword evidence="2" id="KW-0032">Aminotransferase</keyword>
<dbReference type="CDD" id="cd00609">
    <property type="entry name" value="AAT_like"/>
    <property type="match status" value="1"/>
</dbReference>
<dbReference type="Proteomes" id="UP000254937">
    <property type="component" value="Unassembled WGS sequence"/>
</dbReference>
<dbReference type="SUPFAM" id="SSF53383">
    <property type="entry name" value="PLP-dependent transferases"/>
    <property type="match status" value="1"/>
</dbReference>
<dbReference type="PANTHER" id="PTHR43807">
    <property type="entry name" value="FI04487P"/>
    <property type="match status" value="1"/>
</dbReference>
<proteinExistence type="predicted"/>